<dbReference type="Gene3D" id="3.40.390.10">
    <property type="entry name" value="Collagenase (Catalytic Domain)"/>
    <property type="match status" value="1"/>
</dbReference>
<dbReference type="PANTHER" id="PTHR30164:SF2">
    <property type="entry name" value="PROTEIN MTFA"/>
    <property type="match status" value="1"/>
</dbReference>
<dbReference type="EMBL" id="CP036433">
    <property type="protein sequence ID" value="QDU99095.1"/>
    <property type="molecule type" value="Genomic_DNA"/>
</dbReference>
<evidence type="ECO:0000313" key="2">
    <source>
        <dbReference type="Proteomes" id="UP000317648"/>
    </source>
</evidence>
<dbReference type="AlphaFoldDB" id="A0A518E4S5"/>
<dbReference type="Proteomes" id="UP000317648">
    <property type="component" value="Chromosome"/>
</dbReference>
<dbReference type="PANTHER" id="PTHR30164">
    <property type="entry name" value="MTFA PEPTIDASE"/>
    <property type="match status" value="1"/>
</dbReference>
<evidence type="ECO:0000313" key="1">
    <source>
        <dbReference type="EMBL" id="QDU99095.1"/>
    </source>
</evidence>
<dbReference type="OrthoDB" id="9786424at2"/>
<reference evidence="1 2" key="1">
    <citation type="submission" date="2019-02" db="EMBL/GenBank/DDBJ databases">
        <title>Deep-cultivation of Planctomycetes and their phenomic and genomic characterization uncovers novel biology.</title>
        <authorList>
            <person name="Wiegand S."/>
            <person name="Jogler M."/>
            <person name="Boedeker C."/>
            <person name="Pinto D."/>
            <person name="Vollmers J."/>
            <person name="Rivas-Marin E."/>
            <person name="Kohn T."/>
            <person name="Peeters S.H."/>
            <person name="Heuer A."/>
            <person name="Rast P."/>
            <person name="Oberbeckmann S."/>
            <person name="Bunk B."/>
            <person name="Jeske O."/>
            <person name="Meyerdierks A."/>
            <person name="Storesund J.E."/>
            <person name="Kallscheuer N."/>
            <person name="Luecker S."/>
            <person name="Lage O.M."/>
            <person name="Pohl T."/>
            <person name="Merkel B.J."/>
            <person name="Hornburger P."/>
            <person name="Mueller R.-W."/>
            <person name="Bruemmer F."/>
            <person name="Labrenz M."/>
            <person name="Spormann A.M."/>
            <person name="Op den Camp H."/>
            <person name="Overmann J."/>
            <person name="Amann R."/>
            <person name="Jetten M.S.M."/>
            <person name="Mascher T."/>
            <person name="Medema M.H."/>
            <person name="Devos D.P."/>
            <person name="Kaster A.-K."/>
            <person name="Ovreas L."/>
            <person name="Rohde M."/>
            <person name="Galperin M.Y."/>
            <person name="Jogler C."/>
        </authorList>
    </citation>
    <scope>NUCLEOTIDE SEQUENCE [LARGE SCALE GENOMIC DNA]</scope>
    <source>
        <strain evidence="1 2">Pla85_3_4</strain>
    </source>
</reference>
<gene>
    <name evidence="1" type="primary">mtfA</name>
    <name evidence="1" type="ORF">Pla8534_70060</name>
</gene>
<dbReference type="CDD" id="cd20169">
    <property type="entry name" value="Peptidase_M90_mtfA"/>
    <property type="match status" value="1"/>
</dbReference>
<dbReference type="GO" id="GO:0004177">
    <property type="term" value="F:aminopeptidase activity"/>
    <property type="evidence" value="ECO:0007669"/>
    <property type="project" value="TreeGrafter"/>
</dbReference>
<protein>
    <submittedName>
        <fullName evidence="1">Protein MtfA</fullName>
    </submittedName>
</protein>
<dbReference type="InterPro" id="IPR010384">
    <property type="entry name" value="MtfA_fam"/>
</dbReference>
<proteinExistence type="predicted"/>
<dbReference type="KEGG" id="lcre:Pla8534_70060"/>
<keyword evidence="2" id="KW-1185">Reference proteome</keyword>
<name>A0A518E4S5_9BACT</name>
<dbReference type="Pfam" id="PF06167">
    <property type="entry name" value="Peptidase_M90"/>
    <property type="match status" value="1"/>
</dbReference>
<dbReference type="InterPro" id="IPR024079">
    <property type="entry name" value="MetalloPept_cat_dom_sf"/>
</dbReference>
<accession>A0A518E4S5</accession>
<organism evidence="1 2">
    <name type="scientific">Lignipirellula cremea</name>
    <dbReference type="NCBI Taxonomy" id="2528010"/>
    <lineage>
        <taxon>Bacteria</taxon>
        <taxon>Pseudomonadati</taxon>
        <taxon>Planctomycetota</taxon>
        <taxon>Planctomycetia</taxon>
        <taxon>Pirellulales</taxon>
        <taxon>Pirellulaceae</taxon>
        <taxon>Lignipirellula</taxon>
    </lineage>
</organism>
<sequence length="258" mass="29532">MIFQWLANRRRKKLRQRPFPEAWRGYIEKNVQAYGHLTPQEQAKLQDDIQVFIAEKNWEGCGGLVLTDEMKATIAAQACLLVLAFENEYFDRVLSILVYPSAYVAPGQSITRAGVVTEGDSHREGEAWYRGPVILSWADALSGGQRSGDGSNLVIHEFAHQLDMLNGRDVDGMPPLPTADRVKQWREVVDKEFAQLEDDCRHRRRPLLDCYGTTNLAEFFAVASECFFERSREMSKRHPELYGIMRDYYGQDPASRTP</sequence>
<dbReference type="GO" id="GO:0008237">
    <property type="term" value="F:metallopeptidase activity"/>
    <property type="evidence" value="ECO:0007669"/>
    <property type="project" value="InterPro"/>
</dbReference>
<dbReference type="InterPro" id="IPR042252">
    <property type="entry name" value="MtfA_N"/>
</dbReference>
<dbReference type="Gene3D" id="1.10.472.150">
    <property type="entry name" value="Glucose-regulated metallo-peptidase M90, N-terminal domain"/>
    <property type="match status" value="1"/>
</dbReference>
<dbReference type="RefSeq" id="WP_145058845.1">
    <property type="nucleotide sequence ID" value="NZ_CP036433.1"/>
</dbReference>
<dbReference type="GO" id="GO:0005829">
    <property type="term" value="C:cytosol"/>
    <property type="evidence" value="ECO:0007669"/>
    <property type="project" value="TreeGrafter"/>
</dbReference>
<dbReference type="SUPFAM" id="SSF55486">
    <property type="entry name" value="Metalloproteases ('zincins'), catalytic domain"/>
    <property type="match status" value="1"/>
</dbReference>